<dbReference type="Gene3D" id="1.20.990.10">
    <property type="entry name" value="NADPH-cytochrome p450 Reductase, Chain A, domain 3"/>
    <property type="match status" value="1"/>
</dbReference>
<keyword evidence="7" id="KW-0521">NADP</keyword>
<evidence type="ECO:0000259" key="12">
    <source>
        <dbReference type="PROSITE" id="PS51384"/>
    </source>
</evidence>
<evidence type="ECO:0000256" key="10">
    <source>
        <dbReference type="ARBA" id="ARBA00052219"/>
    </source>
</evidence>
<dbReference type="Pfam" id="PF00258">
    <property type="entry name" value="Flavodoxin_1"/>
    <property type="match status" value="1"/>
</dbReference>
<reference evidence="14" key="3">
    <citation type="journal article" date="2022" name="Microbiol. Resour. Announc.">
        <title>Draft Genome Sequences of Eight Mycobacterium montefiorense Strains Isolated from Salamanders in Captivity.</title>
        <authorList>
            <person name="Komine T."/>
            <person name="Ihara H."/>
            <person name="Fukano H."/>
            <person name="Hoshino Y."/>
            <person name="Kurata O."/>
            <person name="Wada S."/>
        </authorList>
    </citation>
    <scope>NUCLEOTIDE SEQUENCE</scope>
    <source>
        <strain evidence="14">NJB18185</strain>
    </source>
</reference>
<dbReference type="InterPro" id="IPR001709">
    <property type="entry name" value="Flavoprot_Pyr_Nucl_cyt_Rdtase"/>
</dbReference>
<dbReference type="InterPro" id="IPR001433">
    <property type="entry name" value="OxRdtase_FAD/NAD-bd"/>
</dbReference>
<reference evidence="14" key="4">
    <citation type="submission" date="2022-04" db="EMBL/GenBank/DDBJ databases">
        <authorList>
            <person name="Komine T."/>
            <person name="Fukano H."/>
            <person name="Wada S."/>
        </authorList>
    </citation>
    <scope>NUCLEOTIDE SEQUENCE</scope>
    <source>
        <strain evidence="14">NJB18185</strain>
    </source>
</reference>
<dbReference type="SUPFAM" id="SSF52218">
    <property type="entry name" value="Flavoproteins"/>
    <property type="match status" value="1"/>
</dbReference>
<dbReference type="Gene3D" id="3.40.50.80">
    <property type="entry name" value="Nucleotide-binding domain of ferredoxin-NADP reductase (FNR) module"/>
    <property type="match status" value="1"/>
</dbReference>
<evidence type="ECO:0000256" key="7">
    <source>
        <dbReference type="ARBA" id="ARBA00022857"/>
    </source>
</evidence>
<dbReference type="PROSITE" id="PS51384">
    <property type="entry name" value="FAD_FR"/>
    <property type="match status" value="1"/>
</dbReference>
<evidence type="ECO:0000313" key="16">
    <source>
        <dbReference type="Proteomes" id="UP001139505"/>
    </source>
</evidence>
<dbReference type="EC" id="1.8.1.2" evidence="3"/>
<evidence type="ECO:0000313" key="15">
    <source>
        <dbReference type="Proteomes" id="UP000245060"/>
    </source>
</evidence>
<feature type="domain" description="FAD-binding FR-type" evidence="12">
    <location>
        <begin position="184"/>
        <end position="411"/>
    </location>
</feature>
<keyword evidence="9" id="KW-0028">Amino-acid biosynthesis</keyword>
<dbReference type="InterPro" id="IPR017927">
    <property type="entry name" value="FAD-bd_FR_type"/>
</dbReference>
<dbReference type="Pfam" id="PF00175">
    <property type="entry name" value="NAD_binding_1"/>
    <property type="match status" value="1"/>
</dbReference>
<name>A0AA37UW10_9MYCO</name>
<proteinExistence type="predicted"/>
<feature type="domain" description="Flavodoxin-like" evidence="11">
    <location>
        <begin position="9"/>
        <end position="148"/>
    </location>
</feature>
<dbReference type="InterPro" id="IPR039261">
    <property type="entry name" value="FNR_nucleotide-bd"/>
</dbReference>
<evidence type="ECO:0000256" key="4">
    <source>
        <dbReference type="ARBA" id="ARBA00022630"/>
    </source>
</evidence>
<dbReference type="InterPro" id="IPR017938">
    <property type="entry name" value="Riboflavin_synthase-like_b-brl"/>
</dbReference>
<dbReference type="InterPro" id="IPR008254">
    <property type="entry name" value="Flavodoxin/NO_synth"/>
</dbReference>
<dbReference type="RefSeq" id="WP_108920422.1">
    <property type="nucleotide sequence ID" value="NZ_BFCH01000002.1"/>
</dbReference>
<dbReference type="SUPFAM" id="SSF63380">
    <property type="entry name" value="Riboflavin synthase domain-like"/>
    <property type="match status" value="1"/>
</dbReference>
<dbReference type="Pfam" id="PF00667">
    <property type="entry name" value="FAD_binding_1"/>
    <property type="match status" value="2"/>
</dbReference>
<evidence type="ECO:0000256" key="1">
    <source>
        <dbReference type="ARBA" id="ARBA00001917"/>
    </source>
</evidence>
<organism evidence="14 16">
    <name type="scientific">Mycobacterium montefiorense</name>
    <dbReference type="NCBI Taxonomy" id="154654"/>
    <lineage>
        <taxon>Bacteria</taxon>
        <taxon>Bacillati</taxon>
        <taxon>Actinomycetota</taxon>
        <taxon>Actinomycetes</taxon>
        <taxon>Mycobacteriales</taxon>
        <taxon>Mycobacteriaceae</taxon>
        <taxon>Mycobacterium</taxon>
        <taxon>Mycobacterium simiae complex</taxon>
    </lineage>
</organism>
<keyword evidence="4" id="KW-0285">Flavoprotein</keyword>
<dbReference type="SUPFAM" id="SSF52343">
    <property type="entry name" value="Ferredoxin reductase-like, C-terminal NADP-linked domain"/>
    <property type="match status" value="1"/>
</dbReference>
<dbReference type="GO" id="GO:0010181">
    <property type="term" value="F:FMN binding"/>
    <property type="evidence" value="ECO:0007669"/>
    <property type="project" value="InterPro"/>
</dbReference>
<dbReference type="InterPro" id="IPR003097">
    <property type="entry name" value="CysJ-like_FAD-binding"/>
</dbReference>
<dbReference type="Proteomes" id="UP001139505">
    <property type="component" value="Unassembled WGS sequence"/>
</dbReference>
<evidence type="ECO:0000256" key="5">
    <source>
        <dbReference type="ARBA" id="ARBA00022643"/>
    </source>
</evidence>
<dbReference type="EMBL" id="BFCH01000002">
    <property type="protein sequence ID" value="GBG36224.1"/>
    <property type="molecule type" value="Genomic_DNA"/>
</dbReference>
<comment type="caution">
    <text evidence="14">The sequence shown here is derived from an EMBL/GenBank/DDBJ whole genome shotgun (WGS) entry which is preliminary data.</text>
</comment>
<protein>
    <recommendedName>
        <fullName evidence="3">assimilatory sulfite reductase (NADPH)</fullName>
        <ecNumber evidence="3">1.8.1.2</ecNumber>
    </recommendedName>
</protein>
<comment type="cofactor">
    <cofactor evidence="1">
        <name>FMN</name>
        <dbReference type="ChEBI" id="CHEBI:58210"/>
    </cofactor>
</comment>
<keyword evidence="15" id="KW-1185">Reference proteome</keyword>
<dbReference type="GO" id="GO:0004783">
    <property type="term" value="F:sulfite reductase (NADPH) activity"/>
    <property type="evidence" value="ECO:0007669"/>
    <property type="project" value="UniProtKB-EC"/>
</dbReference>
<accession>A0AA37UW10</accession>
<dbReference type="GO" id="GO:0050660">
    <property type="term" value="F:flavin adenine dinucleotide binding"/>
    <property type="evidence" value="ECO:0007669"/>
    <property type="project" value="TreeGrafter"/>
</dbReference>
<dbReference type="GO" id="GO:0019344">
    <property type="term" value="P:cysteine biosynthetic process"/>
    <property type="evidence" value="ECO:0007669"/>
    <property type="project" value="UniProtKB-KW"/>
</dbReference>
<keyword evidence="8" id="KW-0560">Oxidoreductase</keyword>
<dbReference type="FunFam" id="3.40.50.80:FF:000001">
    <property type="entry name" value="NADPH--cytochrome P450 reductase 1"/>
    <property type="match status" value="1"/>
</dbReference>
<evidence type="ECO:0000256" key="3">
    <source>
        <dbReference type="ARBA" id="ARBA00012604"/>
    </source>
</evidence>
<dbReference type="PANTHER" id="PTHR19384:SF128">
    <property type="entry name" value="NADPH OXIDOREDUCTASE A"/>
    <property type="match status" value="1"/>
</dbReference>
<sequence>MTSQPEFSLVVGFGSDMGNAEDAAMSFAEAAEESLGVSATAIELNQIELADLQSASHFIVVCSTWGEGEFPDNASLFWEAINAGGAERLEHLRFAVLALGDTGYELFCNAGRLLDERLEALGGIRLVERVDVDGVYTQAAEAWTDDLVKLLSADHTEPAPAAVISAPEPRAADTAEPARRDRSHPLFEARIAVNRLLTTTESDKEVRHYEMDLFGSGIAYRTGDSIAVHASNDPILVDEILSQLGVGPEHAVAGYDERLGTLLAEHLEIRTPSRALQTLVASRTPDAAAASAPGGDIVAAPGSWWYGKDVLDLIRLGELTIDEVVDTLRPLQSRDYSIASSPLVYPDHVHLTVATVRYTVGDRRHGGVASTFLAERGEAVRVQLRPNHSFRLPAADVPIIMIGPGTGIAPFRGFLQERQAVGASGRSWLFFGDRRRRCDFLYDDELGAFIRCGTLTRLDLAFSRDGAVGDPKQYVQQRMWENSAEIFRWLQDGAYVYVCGDAERMAKDVDAALRGIVARCGGMDDAAAHAYVNDLMKNHRYLRDVY</sequence>
<dbReference type="InterPro" id="IPR029039">
    <property type="entry name" value="Flavoprotein-like_sf"/>
</dbReference>
<dbReference type="PRINTS" id="PR00371">
    <property type="entry name" value="FPNCR"/>
</dbReference>
<dbReference type="Gene3D" id="3.40.50.360">
    <property type="match status" value="1"/>
</dbReference>
<evidence type="ECO:0000256" key="9">
    <source>
        <dbReference type="ARBA" id="ARBA00023192"/>
    </source>
</evidence>
<comment type="cofactor">
    <cofactor evidence="2">
        <name>FAD</name>
        <dbReference type="ChEBI" id="CHEBI:57692"/>
    </cofactor>
</comment>
<dbReference type="Proteomes" id="UP000245060">
    <property type="component" value="Unassembled WGS sequence"/>
</dbReference>
<dbReference type="GO" id="GO:0005829">
    <property type="term" value="C:cytosol"/>
    <property type="evidence" value="ECO:0007669"/>
    <property type="project" value="TreeGrafter"/>
</dbReference>
<dbReference type="EMBL" id="BQYH01000046">
    <property type="protein sequence ID" value="GKU74467.1"/>
    <property type="molecule type" value="Genomic_DNA"/>
</dbReference>
<evidence type="ECO:0000313" key="14">
    <source>
        <dbReference type="EMBL" id="GKU74467.1"/>
    </source>
</evidence>
<gene>
    <name evidence="13" type="ORF">MmonteBS_05960</name>
    <name evidence="14" type="ORF">NJB18185_42380</name>
</gene>
<keyword evidence="9" id="KW-0198">Cysteine biosynthesis</keyword>
<keyword evidence="6" id="KW-0274">FAD</keyword>
<evidence type="ECO:0000256" key="8">
    <source>
        <dbReference type="ARBA" id="ARBA00023002"/>
    </source>
</evidence>
<evidence type="ECO:0000256" key="6">
    <source>
        <dbReference type="ARBA" id="ARBA00022827"/>
    </source>
</evidence>
<evidence type="ECO:0000313" key="13">
    <source>
        <dbReference type="EMBL" id="GBG36224.1"/>
    </source>
</evidence>
<reference evidence="15" key="2">
    <citation type="submission" date="2018-04" db="EMBL/GenBank/DDBJ databases">
        <title>Draft genome sequence of Mycobacterium montefiorense isolated from Japanese black salamander.</title>
        <authorList>
            <person name="Fukano H."/>
            <person name="Yoshida M."/>
            <person name="Shimizu A."/>
            <person name="Iwao H."/>
            <person name="Kurata O."/>
            <person name="Katayama Y."/>
            <person name="Omatsu T."/>
            <person name="Mizutani T."/>
            <person name="Wada S."/>
            <person name="Hoshino Y."/>
        </authorList>
    </citation>
    <scope>NUCLEOTIDE SEQUENCE [LARGE SCALE GENOMIC DNA]</scope>
    <source>
        <strain evidence="15">BS</strain>
    </source>
</reference>
<evidence type="ECO:0000259" key="11">
    <source>
        <dbReference type="PROSITE" id="PS50902"/>
    </source>
</evidence>
<dbReference type="CDD" id="cd06199">
    <property type="entry name" value="SiR"/>
    <property type="match status" value="1"/>
</dbReference>
<dbReference type="PROSITE" id="PS50902">
    <property type="entry name" value="FLAVODOXIN_LIKE"/>
    <property type="match status" value="1"/>
</dbReference>
<dbReference type="PRINTS" id="PR00369">
    <property type="entry name" value="FLAVODOXIN"/>
</dbReference>
<keyword evidence="5" id="KW-0288">FMN</keyword>
<comment type="catalytic activity">
    <reaction evidence="10">
        <text>hydrogen sulfide + 3 NADP(+) + 3 H2O = sulfite + 3 NADPH + 4 H(+)</text>
        <dbReference type="Rhea" id="RHEA:13801"/>
        <dbReference type="ChEBI" id="CHEBI:15377"/>
        <dbReference type="ChEBI" id="CHEBI:15378"/>
        <dbReference type="ChEBI" id="CHEBI:17359"/>
        <dbReference type="ChEBI" id="CHEBI:29919"/>
        <dbReference type="ChEBI" id="CHEBI:57783"/>
        <dbReference type="ChEBI" id="CHEBI:58349"/>
        <dbReference type="EC" id="1.8.1.2"/>
    </reaction>
</comment>
<dbReference type="Gene3D" id="2.40.30.10">
    <property type="entry name" value="Translation factors"/>
    <property type="match status" value="1"/>
</dbReference>
<dbReference type="InterPro" id="IPR023173">
    <property type="entry name" value="NADPH_Cyt_P450_Rdtase_alpha"/>
</dbReference>
<dbReference type="InterPro" id="IPR001094">
    <property type="entry name" value="Flavdoxin-like"/>
</dbReference>
<reference evidence="13" key="1">
    <citation type="journal article" date="2018" name="Genome Announc.">
        <title>Draft Genome Sequence of Mycobacterium montefiorense Isolated from Japanese Black Salamander (Hynobius nigrescens).</title>
        <authorList>
            <person name="Fukano H."/>
            <person name="Yoshida M."/>
            <person name="Shimizu A."/>
            <person name="Iwao H."/>
            <person name="Katayama Y."/>
            <person name="Omatsu T."/>
            <person name="Mizutani T."/>
            <person name="Kurata O."/>
            <person name="Wada S."/>
            <person name="Hoshino Y."/>
        </authorList>
    </citation>
    <scope>NUCLEOTIDE SEQUENCE</scope>
    <source>
        <strain evidence="13">BS</strain>
    </source>
</reference>
<evidence type="ECO:0000256" key="2">
    <source>
        <dbReference type="ARBA" id="ARBA00001974"/>
    </source>
</evidence>
<dbReference type="PANTHER" id="PTHR19384">
    <property type="entry name" value="NITRIC OXIDE SYNTHASE-RELATED"/>
    <property type="match status" value="1"/>
</dbReference>
<dbReference type="AlphaFoldDB" id="A0AA37UW10"/>